<dbReference type="SUPFAM" id="SSF51445">
    <property type="entry name" value="(Trans)glycosidases"/>
    <property type="match status" value="1"/>
</dbReference>
<dbReference type="PANTHER" id="PTHR30620">
    <property type="entry name" value="PERIPLASMIC BETA-GLUCOSIDASE-RELATED"/>
    <property type="match status" value="1"/>
</dbReference>
<dbReference type="AlphaFoldDB" id="A0A3N4W8V7"/>
<evidence type="ECO:0000256" key="2">
    <source>
        <dbReference type="SAM" id="SignalP"/>
    </source>
</evidence>
<keyword evidence="7" id="KW-1185">Reference proteome</keyword>
<organism evidence="6 7">
    <name type="scientific">Vulcaniibacterium tengchongense</name>
    <dbReference type="NCBI Taxonomy" id="1273429"/>
    <lineage>
        <taxon>Bacteria</taxon>
        <taxon>Pseudomonadati</taxon>
        <taxon>Pseudomonadota</taxon>
        <taxon>Gammaproteobacteria</taxon>
        <taxon>Lysobacterales</taxon>
        <taxon>Lysobacteraceae</taxon>
        <taxon>Vulcaniibacterium</taxon>
    </lineage>
</organism>
<sequence>MIENAPRRRSVPSDLRVKPRAGAGAVAAAVVTLLFCSAPAPAQAPAAANGAAAGVAHPELWPEAASRGLEDARTEAFVEALLAKMSLEEKVGQMIQGDILSVRPEDLRRYPLGSILAGGSSPPLDAPDRSPAGPWIDTARAFRAVSLERRGDHEPIPVMFGIDAVHGNNNVVGATIFPHNIGLGAANDPKLIRRIGEATAVETAAAGFDWAFGPTLAVPQNDGWGRAYEGYSEDPDLVRRYAGEMVTGLQGEPGLRGPLQRGRVAASAKHFLGDGGTEGGVDQGDNRASEEQLVRVHNAGYPKAIEAGAMTVMASFSSWQGVKMHGNRSLLTDVLKGRMGFDGFVVGDWNGHGQVPGCTPTDCAAAFNAGLDMAMAPDSWKGLYENTLAQARSGAIPIARIDDAVRRILRVKHRLGLFDPARPFEGRTELIGAPEHRALAREAVRKTLVLLKNNGGVLPIRPDAKVLVAGPGADDVGMQSGGWTLSWQGTGNRRSDFPNAQSIYEGLREALQAGGGRAELSVAGEFTERPDVAVVVFGEAPYAEFLGDVQTLEHQPGDKRDLALLKKLKAQGIPVVSVFLSGRPLWVNPELNASDAFVAAWWPGSEGGGIADVLVAGRDGKPRHDFQGRLSFSWPRTAAQLELNKGQPGYDPLFPLGYGLTYASRDTVPALPEISGVNAATTNAGNYYLNGRTPPPWRMVLREGGRTVAVETNAAASASGALSLRAVDAAGRQEGGRQLRWSGQREASVAIVGGPEAKPLDLERQANGDVSLQLQYRVDAAPQGKVTMALGCGPACRPVDVTSLLAAAPAGEWRTAKIRLACFRSAPDAKLAGILEPFALSADAPLQLSIAEVRLMADPSGATCPDRTEGK</sequence>
<comment type="caution">
    <text evidence="6">The sequence shown here is derived from an EMBL/GenBank/DDBJ whole genome shotgun (WGS) entry which is preliminary data.</text>
</comment>
<dbReference type="InterPro" id="IPR001764">
    <property type="entry name" value="Glyco_hydro_3_N"/>
</dbReference>
<evidence type="ECO:0000259" key="5">
    <source>
        <dbReference type="Pfam" id="PF18559"/>
    </source>
</evidence>
<dbReference type="GO" id="GO:0008422">
    <property type="term" value="F:beta-glucosidase activity"/>
    <property type="evidence" value="ECO:0007669"/>
    <property type="project" value="TreeGrafter"/>
</dbReference>
<name>A0A3N4W8V7_9GAMM</name>
<dbReference type="EMBL" id="RKQN01000001">
    <property type="protein sequence ID" value="RPE81664.1"/>
    <property type="molecule type" value="Genomic_DNA"/>
</dbReference>
<feature type="domain" description="Glycoside hydrolase family 3 N-terminal" evidence="3">
    <location>
        <begin position="87"/>
        <end position="411"/>
    </location>
</feature>
<dbReference type="Pfam" id="PF18559">
    <property type="entry name" value="Exop_C"/>
    <property type="match status" value="1"/>
</dbReference>
<dbReference type="Pfam" id="PF00933">
    <property type="entry name" value="Glyco_hydro_3"/>
    <property type="match status" value="1"/>
</dbReference>
<proteinExistence type="predicted"/>
<evidence type="ECO:0000259" key="3">
    <source>
        <dbReference type="Pfam" id="PF00933"/>
    </source>
</evidence>
<dbReference type="InterPro" id="IPR002772">
    <property type="entry name" value="Glyco_hydro_3_C"/>
</dbReference>
<gene>
    <name evidence="6" type="ORF">EDC50_0856</name>
</gene>
<accession>A0A3N4W8V7</accession>
<dbReference type="Gene3D" id="3.20.20.300">
    <property type="entry name" value="Glycoside hydrolase, family 3, N-terminal domain"/>
    <property type="match status" value="1"/>
</dbReference>
<dbReference type="InterPro" id="IPR036962">
    <property type="entry name" value="Glyco_hydro_3_N_sf"/>
</dbReference>
<dbReference type="Gene3D" id="3.40.50.1700">
    <property type="entry name" value="Glycoside hydrolase family 3 C-terminal domain"/>
    <property type="match status" value="1"/>
</dbReference>
<dbReference type="Pfam" id="PF01915">
    <property type="entry name" value="Glyco_hydro_3_C"/>
    <property type="match status" value="1"/>
</dbReference>
<dbReference type="RefSeq" id="WP_123769194.1">
    <property type="nucleotide sequence ID" value="NZ_VNKP01000003.1"/>
</dbReference>
<evidence type="ECO:0000313" key="7">
    <source>
        <dbReference type="Proteomes" id="UP000269708"/>
    </source>
</evidence>
<dbReference type="InterPro" id="IPR051915">
    <property type="entry name" value="Cellulose_Degrad_GH3"/>
</dbReference>
<feature type="chain" id="PRO_5018074756" evidence="2">
    <location>
        <begin position="43"/>
        <end position="871"/>
    </location>
</feature>
<protein>
    <submittedName>
        <fullName evidence="6">Exo-1,4-beta-glucosidase</fullName>
    </submittedName>
</protein>
<dbReference type="Gene3D" id="2.60.120.430">
    <property type="entry name" value="Galactose-binding lectin"/>
    <property type="match status" value="1"/>
</dbReference>
<dbReference type="SUPFAM" id="SSF52279">
    <property type="entry name" value="Beta-D-glucan exohydrolase, C-terminal domain"/>
    <property type="match status" value="1"/>
</dbReference>
<evidence type="ECO:0000313" key="6">
    <source>
        <dbReference type="EMBL" id="RPE81664.1"/>
    </source>
</evidence>
<dbReference type="InterPro" id="IPR041443">
    <property type="entry name" value="Exop_C"/>
</dbReference>
<evidence type="ECO:0000256" key="1">
    <source>
        <dbReference type="ARBA" id="ARBA00022801"/>
    </source>
</evidence>
<keyword evidence="2" id="KW-0732">Signal</keyword>
<dbReference type="PRINTS" id="PR00133">
    <property type="entry name" value="GLHYDRLASE3"/>
</dbReference>
<reference evidence="6 7" key="1">
    <citation type="submission" date="2018-11" db="EMBL/GenBank/DDBJ databases">
        <title>Genomic Encyclopedia of Type Strains, Phase IV (KMG-IV): sequencing the most valuable type-strain genomes for metagenomic binning, comparative biology and taxonomic classification.</title>
        <authorList>
            <person name="Goeker M."/>
        </authorList>
    </citation>
    <scope>NUCLEOTIDE SEQUENCE [LARGE SCALE GENOMIC DNA]</scope>
    <source>
        <strain evidence="6 7">DSM 25623</strain>
    </source>
</reference>
<dbReference type="OrthoDB" id="9781691at2"/>
<feature type="domain" description="Glycoside hydrolase family 3 C-terminal" evidence="4">
    <location>
        <begin position="448"/>
        <end position="662"/>
    </location>
</feature>
<dbReference type="PANTHER" id="PTHR30620:SF77">
    <property type="entry name" value="LYSOSOMAL BETA GLUCOSIDASE-LIKE"/>
    <property type="match status" value="1"/>
</dbReference>
<feature type="domain" description="ExoP galactose-binding-like" evidence="5">
    <location>
        <begin position="696"/>
        <end position="855"/>
    </location>
</feature>
<dbReference type="GO" id="GO:0009251">
    <property type="term" value="P:glucan catabolic process"/>
    <property type="evidence" value="ECO:0007669"/>
    <property type="project" value="TreeGrafter"/>
</dbReference>
<dbReference type="Proteomes" id="UP000269708">
    <property type="component" value="Unassembled WGS sequence"/>
</dbReference>
<feature type="signal peptide" evidence="2">
    <location>
        <begin position="1"/>
        <end position="42"/>
    </location>
</feature>
<keyword evidence="1" id="KW-0378">Hydrolase</keyword>
<dbReference type="InterPro" id="IPR036881">
    <property type="entry name" value="Glyco_hydro_3_C_sf"/>
</dbReference>
<evidence type="ECO:0000259" key="4">
    <source>
        <dbReference type="Pfam" id="PF01915"/>
    </source>
</evidence>
<dbReference type="InterPro" id="IPR017853">
    <property type="entry name" value="GH"/>
</dbReference>